<evidence type="ECO:0000256" key="9">
    <source>
        <dbReference type="ARBA" id="ARBA00023125"/>
    </source>
</evidence>
<feature type="domain" description="C2H2-type" evidence="13">
    <location>
        <begin position="482"/>
        <end position="509"/>
    </location>
</feature>
<evidence type="ECO:0000256" key="5">
    <source>
        <dbReference type="ARBA" id="ARBA00022737"/>
    </source>
</evidence>
<keyword evidence="5" id="KW-0677">Repeat</keyword>
<feature type="domain" description="C2H2-type" evidence="13">
    <location>
        <begin position="286"/>
        <end position="313"/>
    </location>
</feature>
<evidence type="ECO:0000256" key="4">
    <source>
        <dbReference type="ARBA" id="ARBA00022723"/>
    </source>
</evidence>
<keyword evidence="7" id="KW-0862">Zinc</keyword>
<evidence type="ECO:0000259" key="13">
    <source>
        <dbReference type="PROSITE" id="PS50157"/>
    </source>
</evidence>
<evidence type="ECO:0000256" key="2">
    <source>
        <dbReference type="ARBA" id="ARBA00004123"/>
    </source>
</evidence>
<dbReference type="InterPro" id="IPR036236">
    <property type="entry name" value="Znf_C2H2_sf"/>
</dbReference>
<feature type="domain" description="KRAB" evidence="14">
    <location>
        <begin position="21"/>
        <end position="92"/>
    </location>
</feature>
<dbReference type="Gene3D" id="3.30.160.60">
    <property type="entry name" value="Classic Zinc Finger"/>
    <property type="match status" value="11"/>
</dbReference>
<dbReference type="PANTHER" id="PTHR24393:SF139">
    <property type="entry name" value="ZINC FINGER PROTEIN 615"/>
    <property type="match status" value="1"/>
</dbReference>
<protein>
    <recommendedName>
        <fullName evidence="17">Zinc finger protein 613</fullName>
    </recommendedName>
</protein>
<dbReference type="Pfam" id="PF01352">
    <property type="entry name" value="KRAB"/>
    <property type="match status" value="1"/>
</dbReference>
<dbReference type="FunFam" id="3.30.160.60:FF:000139">
    <property type="entry name" value="zinc finger protein 1 homolog"/>
    <property type="match status" value="1"/>
</dbReference>
<keyword evidence="4" id="KW-0479">Metal-binding</keyword>
<dbReference type="Gene3D" id="6.10.140.140">
    <property type="match status" value="1"/>
</dbReference>
<comment type="similarity">
    <text evidence="3">Belongs to the krueppel C2H2-type zinc-finger protein family.</text>
</comment>
<dbReference type="SMART" id="SM00355">
    <property type="entry name" value="ZnF_C2H2"/>
    <property type="match status" value="11"/>
</dbReference>
<accession>A0A8D0RHC9</accession>
<dbReference type="Ensembl" id="ENSSSCT00025040421.1">
    <property type="protein sequence ID" value="ENSSSCP00025017209.1"/>
    <property type="gene ID" value="ENSSSCG00025029743.1"/>
</dbReference>
<feature type="domain" description="C2H2-type" evidence="13">
    <location>
        <begin position="230"/>
        <end position="257"/>
    </location>
</feature>
<dbReference type="GO" id="GO:0008270">
    <property type="term" value="F:zinc ion binding"/>
    <property type="evidence" value="ECO:0007669"/>
    <property type="project" value="UniProtKB-KW"/>
</dbReference>
<dbReference type="FunFam" id="3.30.160.60:FF:002343">
    <property type="entry name" value="Zinc finger protein 33A"/>
    <property type="match status" value="2"/>
</dbReference>
<evidence type="ECO:0000256" key="1">
    <source>
        <dbReference type="ARBA" id="ARBA00003767"/>
    </source>
</evidence>
<feature type="domain" description="C2H2-type" evidence="13">
    <location>
        <begin position="202"/>
        <end position="229"/>
    </location>
</feature>
<sequence length="613" mass="69701">MKSMHNLSVAAGRSRGNQGSLTLEDVAVDFTWEEWQLLTPDQKDLFQDVMLENYGNLVAVGHQVSKLGVLSKLEQREPPPTLEDAVHSHPHPETEKVEDCVQWHCQKQNTLRRIEEGYEQSVFENITHQSKRSFPLRPNCDIFDLHGKTLKSYLGMINQRRSCDKKEPAEFNGDRRSFLHANHEQTHTEIKHLQISKTENAQECTECGKAFLKRSQLSEHKRIHTGKKPHGCSVCGKTFSKKFKLTEHQRTHKGEKTHECGDCGKAFLRKFQLTKHQKTHTGNKPHVCSICGKAFYRKFKLTEHQRTHSGERPYECTECGKAFCRKAELIIHQRIEKGEKPHGCSECGKGFSRKSQLILHQKIHTGEKSYICSDCGKGFIQKGNLIIHRRTHTGEKPYGCTECGKAFSQKACLIAHQRFHTGRTPSVCIDCGKSCSQKSGLIKHQRIHTGEKPYACSECGKAFTTRTMLIVHQRTHTGERPYGCHECGKAFSHMSCLVKHKKIHTREKQVDSVKMDSPSTAGHSLLDTSELVQGKKPVNMVSGQMLSMIPQTSLNISRLLADRNVVLTEEPVARCAPLRDNREFVQERNLMNAVNVVMPSMVNYILFYVTKNT</sequence>
<dbReference type="Proteomes" id="UP000694727">
    <property type="component" value="Unplaced"/>
</dbReference>
<feature type="domain" description="C2H2-type" evidence="13">
    <location>
        <begin position="370"/>
        <end position="397"/>
    </location>
</feature>
<dbReference type="FunFam" id="3.30.160.60:FF:000053">
    <property type="entry name" value="zinc finger protein 182 isoform X1"/>
    <property type="match status" value="1"/>
</dbReference>
<evidence type="ECO:0000256" key="12">
    <source>
        <dbReference type="PROSITE-ProRule" id="PRU00042"/>
    </source>
</evidence>
<dbReference type="InterPro" id="IPR036051">
    <property type="entry name" value="KRAB_dom_sf"/>
</dbReference>
<reference evidence="15" key="1">
    <citation type="submission" date="2025-08" db="UniProtKB">
        <authorList>
            <consortium name="Ensembl"/>
        </authorList>
    </citation>
    <scope>IDENTIFICATION</scope>
</reference>
<feature type="domain" description="C2H2-type" evidence="13">
    <location>
        <begin position="398"/>
        <end position="425"/>
    </location>
</feature>
<evidence type="ECO:0000256" key="6">
    <source>
        <dbReference type="ARBA" id="ARBA00022771"/>
    </source>
</evidence>
<evidence type="ECO:0008006" key="17">
    <source>
        <dbReference type="Google" id="ProtNLM"/>
    </source>
</evidence>
<organism evidence="15 16">
    <name type="scientific">Sus scrofa</name>
    <name type="common">Pig</name>
    <dbReference type="NCBI Taxonomy" id="9823"/>
    <lineage>
        <taxon>Eukaryota</taxon>
        <taxon>Metazoa</taxon>
        <taxon>Chordata</taxon>
        <taxon>Craniata</taxon>
        <taxon>Vertebrata</taxon>
        <taxon>Euteleostomi</taxon>
        <taxon>Mammalia</taxon>
        <taxon>Eutheria</taxon>
        <taxon>Laurasiatheria</taxon>
        <taxon>Artiodactyla</taxon>
        <taxon>Suina</taxon>
        <taxon>Suidae</taxon>
        <taxon>Sus</taxon>
    </lineage>
</organism>
<dbReference type="PANTHER" id="PTHR24393">
    <property type="entry name" value="ZINC FINGER PROTEIN"/>
    <property type="match status" value="1"/>
</dbReference>
<dbReference type="FunFam" id="3.30.160.60:FF:000690">
    <property type="entry name" value="Zinc finger protein 354C"/>
    <property type="match status" value="1"/>
</dbReference>
<evidence type="ECO:0000256" key="8">
    <source>
        <dbReference type="ARBA" id="ARBA00023015"/>
    </source>
</evidence>
<evidence type="ECO:0000313" key="16">
    <source>
        <dbReference type="Proteomes" id="UP000694727"/>
    </source>
</evidence>
<comment type="function">
    <text evidence="1">May be involved in transcriptional regulation.</text>
</comment>
<feature type="domain" description="C2H2-type" evidence="13">
    <location>
        <begin position="342"/>
        <end position="369"/>
    </location>
</feature>
<evidence type="ECO:0000259" key="14">
    <source>
        <dbReference type="PROSITE" id="PS50805"/>
    </source>
</evidence>
<dbReference type="InterPro" id="IPR013087">
    <property type="entry name" value="Znf_C2H2_type"/>
</dbReference>
<name>A0A8D0RHC9_PIG</name>
<dbReference type="SMART" id="SM00349">
    <property type="entry name" value="KRAB"/>
    <property type="match status" value="1"/>
</dbReference>
<feature type="domain" description="C2H2-type" evidence="13">
    <location>
        <begin position="258"/>
        <end position="285"/>
    </location>
</feature>
<dbReference type="FunFam" id="3.30.160.60:FF:000029">
    <property type="entry name" value="GLI family zinc finger 4"/>
    <property type="match status" value="1"/>
</dbReference>
<dbReference type="FunFam" id="3.30.160.60:FF:000557">
    <property type="entry name" value="zinc finger and SCAN domain-containing protein 29"/>
    <property type="match status" value="1"/>
</dbReference>
<keyword evidence="11" id="KW-0539">Nucleus</keyword>
<dbReference type="GO" id="GO:0005634">
    <property type="term" value="C:nucleus"/>
    <property type="evidence" value="ECO:0007669"/>
    <property type="project" value="UniProtKB-SubCell"/>
</dbReference>
<dbReference type="SUPFAM" id="SSF109640">
    <property type="entry name" value="KRAB domain (Kruppel-associated box)"/>
    <property type="match status" value="1"/>
</dbReference>
<keyword evidence="10" id="KW-0804">Transcription</keyword>
<dbReference type="FunFam" id="3.30.160.60:FF:000555">
    <property type="entry name" value="Zinc finger protein 1 homolog"/>
    <property type="match status" value="1"/>
</dbReference>
<evidence type="ECO:0000256" key="10">
    <source>
        <dbReference type="ARBA" id="ARBA00023163"/>
    </source>
</evidence>
<dbReference type="GO" id="GO:0006355">
    <property type="term" value="P:regulation of DNA-templated transcription"/>
    <property type="evidence" value="ECO:0007669"/>
    <property type="project" value="InterPro"/>
</dbReference>
<dbReference type="GO" id="GO:1990837">
    <property type="term" value="F:sequence-specific double-stranded DNA binding"/>
    <property type="evidence" value="ECO:0007669"/>
    <property type="project" value="UniProtKB-ARBA"/>
</dbReference>
<evidence type="ECO:0000313" key="15">
    <source>
        <dbReference type="Ensembl" id="ENSSSCP00025017209.1"/>
    </source>
</evidence>
<dbReference type="FunFam" id="3.30.160.60:FF:000478">
    <property type="entry name" value="Zinc finger protein 133"/>
    <property type="match status" value="1"/>
</dbReference>
<keyword evidence="9" id="KW-0238">DNA-binding</keyword>
<evidence type="ECO:0000256" key="11">
    <source>
        <dbReference type="ARBA" id="ARBA00023242"/>
    </source>
</evidence>
<feature type="domain" description="C2H2-type" evidence="13">
    <location>
        <begin position="454"/>
        <end position="481"/>
    </location>
</feature>
<dbReference type="InterPro" id="IPR001909">
    <property type="entry name" value="KRAB"/>
</dbReference>
<comment type="subcellular location">
    <subcellularLocation>
        <location evidence="2">Nucleus</location>
    </subcellularLocation>
</comment>
<feature type="domain" description="C2H2-type" evidence="13">
    <location>
        <begin position="314"/>
        <end position="341"/>
    </location>
</feature>
<dbReference type="PROSITE" id="PS00028">
    <property type="entry name" value="ZINC_FINGER_C2H2_1"/>
    <property type="match status" value="10"/>
</dbReference>
<dbReference type="FunFam" id="3.30.160.60:FF:000848">
    <property type="entry name" value="Zinc finger protein 35"/>
    <property type="match status" value="1"/>
</dbReference>
<evidence type="ECO:0000256" key="3">
    <source>
        <dbReference type="ARBA" id="ARBA00006991"/>
    </source>
</evidence>
<dbReference type="SUPFAM" id="SSF57667">
    <property type="entry name" value="beta-beta-alpha zinc fingers"/>
    <property type="match status" value="6"/>
</dbReference>
<dbReference type="PROSITE" id="PS50157">
    <property type="entry name" value="ZINC_FINGER_C2H2_2"/>
    <property type="match status" value="11"/>
</dbReference>
<keyword evidence="8" id="KW-0805">Transcription regulation</keyword>
<dbReference type="Pfam" id="PF00096">
    <property type="entry name" value="zf-C2H2"/>
    <property type="match status" value="11"/>
</dbReference>
<keyword evidence="6 12" id="KW-0863">Zinc-finger</keyword>
<proteinExistence type="inferred from homology"/>
<dbReference type="AlphaFoldDB" id="A0A8D0RHC9"/>
<feature type="domain" description="C2H2-type" evidence="13">
    <location>
        <begin position="426"/>
        <end position="453"/>
    </location>
</feature>
<gene>
    <name evidence="15" type="primary">LOC100625694</name>
</gene>
<dbReference type="CDD" id="cd07765">
    <property type="entry name" value="KRAB_A-box"/>
    <property type="match status" value="1"/>
</dbReference>
<dbReference type="FunFam" id="3.30.160.60:FF:001920">
    <property type="entry name" value="Zinc finger protein 19"/>
    <property type="match status" value="1"/>
</dbReference>
<evidence type="ECO:0000256" key="7">
    <source>
        <dbReference type="ARBA" id="ARBA00022833"/>
    </source>
</evidence>
<dbReference type="PROSITE" id="PS50805">
    <property type="entry name" value="KRAB"/>
    <property type="match status" value="1"/>
</dbReference>